<gene>
    <name evidence="3" type="ORF">CYMTET_30265</name>
</gene>
<dbReference type="EMBL" id="LGRX02017424">
    <property type="protein sequence ID" value="KAK3260786.1"/>
    <property type="molecule type" value="Genomic_DNA"/>
</dbReference>
<feature type="region of interest" description="Disordered" evidence="1">
    <location>
        <begin position="58"/>
        <end position="177"/>
    </location>
</feature>
<evidence type="ECO:0000313" key="3">
    <source>
        <dbReference type="EMBL" id="KAK3260786.1"/>
    </source>
</evidence>
<reference evidence="3 4" key="1">
    <citation type="journal article" date="2015" name="Genome Biol. Evol.">
        <title>Comparative Genomics of a Bacterivorous Green Alga Reveals Evolutionary Causalities and Consequences of Phago-Mixotrophic Mode of Nutrition.</title>
        <authorList>
            <person name="Burns J.A."/>
            <person name="Paasch A."/>
            <person name="Narechania A."/>
            <person name="Kim E."/>
        </authorList>
    </citation>
    <scope>NUCLEOTIDE SEQUENCE [LARGE SCALE GENOMIC DNA]</scope>
    <source>
        <strain evidence="3 4">PLY_AMNH</strain>
    </source>
</reference>
<comment type="caution">
    <text evidence="3">The sequence shown here is derived from an EMBL/GenBank/DDBJ whole genome shotgun (WGS) entry which is preliminary data.</text>
</comment>
<proteinExistence type="predicted"/>
<dbReference type="PANTHER" id="PTHR46599:SF3">
    <property type="entry name" value="PIGGYBAC TRANSPOSABLE ELEMENT-DERIVED PROTEIN 4"/>
    <property type="match status" value="1"/>
</dbReference>
<sequence>MTYGEDWRNARHPGHISNREYVNNTAKRWAVTFEDGDVRLLWASDLKLIERTRAFDTVAPAGGAGGATQEPGGDGSLDEDIEDSSEKSEGDKSQEGGAASDPDSDEDALLDRPLSSRRRKRQSLARDSEPAQGASAPVAGDATATTVPNNTSAPSTKKGRPRKRRNPPPRSEHDHGADADLVDDLEQEEHVADPTDLGVGNESKMKFHSTEWKLNTGRVICPRLSKGYRDFEAVYSKQDVLENLSFFEVFLSFYPTGEVDEICTRMTKRGVDAGYGKSWTVTRGLFWRFHGIIYYMLCHPESNRERYFKTTATEGDVFVEHNLEAKYHIGEALFKKLMYCFELPTDNVESDPFDPVRRFQRKWNQQVESVITPGSGLVVDESMARWLGVGMPGLMVVLRKPTPVGREAHTTADNSTKIIVRVEFYEGKERMKFAEFVTEYGANPATFLRLTKPWHGTGREVTLDSGFASVTAAMAGYDHGLYIVGNVKTAHRDFCKSWLLAQVQKREDRAMATAIVKTRGGNTIELLAAVDMDRKPMALIATSRTTRMGEPRERRFKVIRKTGEYVVRSASLQQLDVHAHYRETFNKVDKNNQQRQGGNSGATGNLEDSWRTHKWYIRDYQMLMGISDTNSFYCVRKWHPSGRQLDFGTWRRKLAYQMLHNPWIQLENIGPADLVALQGTDVIHQLLHLPGRETQHCRYCGKSVRFYCKCVPLEDRDATLIRKRRIRRAGMYVCQKGDCFAKHRAGIAPEKHRQEEAKKRKASKA</sequence>
<dbReference type="AlphaFoldDB" id="A0AAE0FJ66"/>
<keyword evidence="4" id="KW-1185">Reference proteome</keyword>
<dbReference type="Pfam" id="PF13843">
    <property type="entry name" value="DDE_Tnp_1_7"/>
    <property type="match status" value="1"/>
</dbReference>
<organism evidence="3 4">
    <name type="scientific">Cymbomonas tetramitiformis</name>
    <dbReference type="NCBI Taxonomy" id="36881"/>
    <lineage>
        <taxon>Eukaryota</taxon>
        <taxon>Viridiplantae</taxon>
        <taxon>Chlorophyta</taxon>
        <taxon>Pyramimonadophyceae</taxon>
        <taxon>Pyramimonadales</taxon>
        <taxon>Pyramimonadaceae</taxon>
        <taxon>Cymbomonas</taxon>
    </lineage>
</organism>
<name>A0AAE0FJ66_9CHLO</name>
<feature type="compositionally biased region" description="Basic residues" evidence="1">
    <location>
        <begin position="157"/>
        <end position="167"/>
    </location>
</feature>
<dbReference type="PANTHER" id="PTHR46599">
    <property type="entry name" value="PIGGYBAC TRANSPOSABLE ELEMENT-DERIVED PROTEIN 4"/>
    <property type="match status" value="1"/>
</dbReference>
<accession>A0AAE0FJ66</accession>
<evidence type="ECO:0000256" key="1">
    <source>
        <dbReference type="SAM" id="MobiDB-lite"/>
    </source>
</evidence>
<feature type="compositionally biased region" description="Polar residues" evidence="1">
    <location>
        <begin position="143"/>
        <end position="155"/>
    </location>
</feature>
<dbReference type="Proteomes" id="UP001190700">
    <property type="component" value="Unassembled WGS sequence"/>
</dbReference>
<evidence type="ECO:0000313" key="4">
    <source>
        <dbReference type="Proteomes" id="UP001190700"/>
    </source>
</evidence>
<feature type="domain" description="PiggyBac transposable element-derived protein" evidence="2">
    <location>
        <begin position="249"/>
        <end position="632"/>
    </location>
</feature>
<feature type="compositionally biased region" description="Basic and acidic residues" evidence="1">
    <location>
        <begin position="84"/>
        <end position="94"/>
    </location>
</feature>
<dbReference type="InterPro" id="IPR029526">
    <property type="entry name" value="PGBD"/>
</dbReference>
<evidence type="ECO:0000259" key="2">
    <source>
        <dbReference type="Pfam" id="PF13843"/>
    </source>
</evidence>
<protein>
    <recommendedName>
        <fullName evidence="2">PiggyBac transposable element-derived protein domain-containing protein</fullName>
    </recommendedName>
</protein>